<dbReference type="CDD" id="cd00085">
    <property type="entry name" value="HNHc"/>
    <property type="match status" value="1"/>
</dbReference>
<reference evidence="3 4" key="1">
    <citation type="submission" date="2017-12" db="EMBL/GenBank/DDBJ databases">
        <title>Isolation and characterization of estrogens degradatiion strain Microbacterium hominis SJTG1.</title>
        <authorList>
            <person name="Xiong W."/>
            <person name="Yin C."/>
            <person name="Zheng D."/>
            <person name="Liang R."/>
        </authorList>
    </citation>
    <scope>NUCLEOTIDE SEQUENCE [LARGE SCALE GENOMIC DNA]</scope>
    <source>
        <strain evidence="3 4">SJTG1</strain>
    </source>
</reference>
<dbReference type="Proteomes" id="UP000233276">
    <property type="component" value="Chromosome"/>
</dbReference>
<keyword evidence="3" id="KW-0540">Nuclease</keyword>
<dbReference type="KEGG" id="mhos:CXR34_12865"/>
<proteinExistence type="inferred from homology"/>
<sequence>MDDDIETEPYPGYWSDVAAFETALLPRDPVDQVADIATLVAVHTAEQYVCVAAARRDAMATASSRACADEMIDRSLRLELAAALRITEYAAGDLMARSTALVERYPRALEALGAARITDQHARFLVDVLDATDPAVRARLVDRAVRLAEDLPAGTFRRRLRDLVAAEAVQTLTETHERALAQRRVHVVPAADGMSVLTAHLPSVEAHAIFDRLTRMAAAMTGRRAVPDASADATPPPADDRSLDQVRADVLCDLLIDGRCDGHSPSARGIRPTVVVTVPALSLREDAHGAGEPAQVEGLGPIPIERARELSGGARGWMRVLTHPETGAVLSVGRRRYDPPPELRRLVRWRAERCMAPGCVMPASRCEIDHTLAWSEGGATAADNLAPLCPGHHKVKHHGGWTVVQVPDSGGVLEWTSPYGRRYLVEPERRTPVFRPVAERADDTGPPPF</sequence>
<accession>A0A2K9D9H5</accession>
<dbReference type="InterPro" id="IPR002711">
    <property type="entry name" value="HNH"/>
</dbReference>
<dbReference type="InterPro" id="IPR003870">
    <property type="entry name" value="DUF222"/>
</dbReference>
<evidence type="ECO:0000256" key="1">
    <source>
        <dbReference type="ARBA" id="ARBA00023450"/>
    </source>
</evidence>
<protein>
    <submittedName>
        <fullName evidence="3">HNH endonuclease</fullName>
    </submittedName>
</protein>
<dbReference type="SMART" id="SM00507">
    <property type="entry name" value="HNHc"/>
    <property type="match status" value="1"/>
</dbReference>
<keyword evidence="3" id="KW-0255">Endonuclease</keyword>
<dbReference type="GO" id="GO:0008270">
    <property type="term" value="F:zinc ion binding"/>
    <property type="evidence" value="ECO:0007669"/>
    <property type="project" value="InterPro"/>
</dbReference>
<dbReference type="Gene3D" id="1.10.30.50">
    <property type="match status" value="1"/>
</dbReference>
<evidence type="ECO:0000313" key="4">
    <source>
        <dbReference type="Proteomes" id="UP000233276"/>
    </source>
</evidence>
<dbReference type="AlphaFoldDB" id="A0A2K9D9H5"/>
<dbReference type="InterPro" id="IPR003615">
    <property type="entry name" value="HNH_nuc"/>
</dbReference>
<dbReference type="GO" id="GO:0004519">
    <property type="term" value="F:endonuclease activity"/>
    <property type="evidence" value="ECO:0007669"/>
    <property type="project" value="UniProtKB-KW"/>
</dbReference>
<dbReference type="Pfam" id="PF02720">
    <property type="entry name" value="DUF222"/>
    <property type="match status" value="1"/>
</dbReference>
<feature type="domain" description="HNH nuclease" evidence="2">
    <location>
        <begin position="342"/>
        <end position="394"/>
    </location>
</feature>
<name>A0A2K9D9H5_9MICO</name>
<dbReference type="EMBL" id="CP025299">
    <property type="protein sequence ID" value="AUG30255.1"/>
    <property type="molecule type" value="Genomic_DNA"/>
</dbReference>
<gene>
    <name evidence="3" type="ORF">CXR34_12865</name>
</gene>
<dbReference type="RefSeq" id="WP_101306607.1">
    <property type="nucleotide sequence ID" value="NZ_CP025299.1"/>
</dbReference>
<comment type="similarity">
    <text evidence="1">Belongs to the Rv1128c/1148c/1588c/1702c/1945/3466 family.</text>
</comment>
<evidence type="ECO:0000313" key="3">
    <source>
        <dbReference type="EMBL" id="AUG30255.1"/>
    </source>
</evidence>
<dbReference type="Pfam" id="PF01844">
    <property type="entry name" value="HNH"/>
    <property type="match status" value="1"/>
</dbReference>
<evidence type="ECO:0000259" key="2">
    <source>
        <dbReference type="SMART" id="SM00507"/>
    </source>
</evidence>
<organism evidence="3 4">
    <name type="scientific">Microbacterium hominis</name>
    <dbReference type="NCBI Taxonomy" id="162426"/>
    <lineage>
        <taxon>Bacteria</taxon>
        <taxon>Bacillati</taxon>
        <taxon>Actinomycetota</taxon>
        <taxon>Actinomycetes</taxon>
        <taxon>Micrococcales</taxon>
        <taxon>Microbacteriaceae</taxon>
        <taxon>Microbacterium</taxon>
    </lineage>
</organism>
<keyword evidence="3" id="KW-0378">Hydrolase</keyword>
<dbReference type="GO" id="GO:0003676">
    <property type="term" value="F:nucleic acid binding"/>
    <property type="evidence" value="ECO:0007669"/>
    <property type="project" value="InterPro"/>
</dbReference>